<keyword evidence="1" id="KW-0732">Signal</keyword>
<dbReference type="EMBL" id="CAJPDT010000080">
    <property type="protein sequence ID" value="CAF9934979.1"/>
    <property type="molecule type" value="Genomic_DNA"/>
</dbReference>
<name>A0A8H3G553_9LECA</name>
<evidence type="ECO:0000256" key="1">
    <source>
        <dbReference type="SAM" id="SignalP"/>
    </source>
</evidence>
<accession>A0A8H3G553</accession>
<evidence type="ECO:0000313" key="2">
    <source>
        <dbReference type="EMBL" id="CAF9934979.1"/>
    </source>
</evidence>
<dbReference type="AlphaFoldDB" id="A0A8H3G553"/>
<organism evidence="2 3">
    <name type="scientific">Imshaugia aleurites</name>
    <dbReference type="NCBI Taxonomy" id="172621"/>
    <lineage>
        <taxon>Eukaryota</taxon>
        <taxon>Fungi</taxon>
        <taxon>Dikarya</taxon>
        <taxon>Ascomycota</taxon>
        <taxon>Pezizomycotina</taxon>
        <taxon>Lecanoromycetes</taxon>
        <taxon>OSLEUM clade</taxon>
        <taxon>Lecanoromycetidae</taxon>
        <taxon>Lecanorales</taxon>
        <taxon>Lecanorineae</taxon>
        <taxon>Parmeliaceae</taxon>
        <taxon>Imshaugia</taxon>
    </lineage>
</organism>
<feature type="signal peptide" evidence="1">
    <location>
        <begin position="1"/>
        <end position="22"/>
    </location>
</feature>
<evidence type="ECO:0000313" key="3">
    <source>
        <dbReference type="Proteomes" id="UP000664534"/>
    </source>
</evidence>
<keyword evidence="3" id="KW-1185">Reference proteome</keyword>
<feature type="chain" id="PRO_5034151655" evidence="1">
    <location>
        <begin position="23"/>
        <end position="169"/>
    </location>
</feature>
<sequence length="169" mass="16710">MAPFTILTTLASILALSTSVTAQSGTGTGLPIASATLGAPYPLSNGTLPYGSTGTRTGISIPTGPIPSSVLPSILPGTSGLPGASCPVPSTVTATTSVTVTVTVTASSAAAPTIPASVPYPIPGSSGVPIGTGTGTGSGYAVATGYAKRMEMRGLTQERRERKRGSRFW</sequence>
<reference evidence="2" key="1">
    <citation type="submission" date="2021-03" db="EMBL/GenBank/DDBJ databases">
        <authorList>
            <person name="Tagirdzhanova G."/>
        </authorList>
    </citation>
    <scope>NUCLEOTIDE SEQUENCE</scope>
</reference>
<comment type="caution">
    <text evidence="2">The sequence shown here is derived from an EMBL/GenBank/DDBJ whole genome shotgun (WGS) entry which is preliminary data.</text>
</comment>
<dbReference type="Proteomes" id="UP000664534">
    <property type="component" value="Unassembled WGS sequence"/>
</dbReference>
<proteinExistence type="predicted"/>
<dbReference type="OrthoDB" id="10562769at2759"/>
<protein>
    <submittedName>
        <fullName evidence="2">Uncharacterized protein</fullName>
    </submittedName>
</protein>
<gene>
    <name evidence="2" type="ORF">IMSHALPRED_010061</name>
</gene>